<feature type="non-terminal residue" evidence="1">
    <location>
        <position position="1"/>
    </location>
</feature>
<reference evidence="1" key="1">
    <citation type="submission" date="2021-02" db="EMBL/GenBank/DDBJ databases">
        <authorList>
            <person name="Nowell W R."/>
        </authorList>
    </citation>
    <scope>NUCLEOTIDE SEQUENCE</scope>
</reference>
<gene>
    <name evidence="1" type="ORF">BYL167_LOCUS53188</name>
</gene>
<comment type="caution">
    <text evidence="1">The sequence shown here is derived from an EMBL/GenBank/DDBJ whole genome shotgun (WGS) entry which is preliminary data.</text>
</comment>
<evidence type="ECO:0000313" key="2">
    <source>
        <dbReference type="Proteomes" id="UP000681967"/>
    </source>
</evidence>
<sequence>RNDDQKLNETEFAFLPCHKCIRRWWQ</sequence>
<dbReference type="AlphaFoldDB" id="A0A8S3CKW1"/>
<proteinExistence type="predicted"/>
<dbReference type="Proteomes" id="UP000681967">
    <property type="component" value="Unassembled WGS sequence"/>
</dbReference>
<organism evidence="1 2">
    <name type="scientific">Rotaria magnacalcarata</name>
    <dbReference type="NCBI Taxonomy" id="392030"/>
    <lineage>
        <taxon>Eukaryota</taxon>
        <taxon>Metazoa</taxon>
        <taxon>Spiralia</taxon>
        <taxon>Gnathifera</taxon>
        <taxon>Rotifera</taxon>
        <taxon>Eurotatoria</taxon>
        <taxon>Bdelloidea</taxon>
        <taxon>Philodinida</taxon>
        <taxon>Philodinidae</taxon>
        <taxon>Rotaria</taxon>
    </lineage>
</organism>
<evidence type="ECO:0000313" key="1">
    <source>
        <dbReference type="EMBL" id="CAF4927232.1"/>
    </source>
</evidence>
<dbReference type="EMBL" id="CAJOBH010176703">
    <property type="protein sequence ID" value="CAF4927232.1"/>
    <property type="molecule type" value="Genomic_DNA"/>
</dbReference>
<name>A0A8S3CKW1_9BILA</name>
<protein>
    <submittedName>
        <fullName evidence="1">Uncharacterized protein</fullName>
    </submittedName>
</protein>
<accession>A0A8S3CKW1</accession>